<evidence type="ECO:0000313" key="3">
    <source>
        <dbReference type="Proteomes" id="UP000275267"/>
    </source>
</evidence>
<dbReference type="Proteomes" id="UP000275267">
    <property type="component" value="Unassembled WGS sequence"/>
</dbReference>
<organism evidence="2 3">
    <name type="scientific">Panicum miliaceum</name>
    <name type="common">Proso millet</name>
    <name type="synonym">Broomcorn millet</name>
    <dbReference type="NCBI Taxonomy" id="4540"/>
    <lineage>
        <taxon>Eukaryota</taxon>
        <taxon>Viridiplantae</taxon>
        <taxon>Streptophyta</taxon>
        <taxon>Embryophyta</taxon>
        <taxon>Tracheophyta</taxon>
        <taxon>Spermatophyta</taxon>
        <taxon>Magnoliopsida</taxon>
        <taxon>Liliopsida</taxon>
        <taxon>Poales</taxon>
        <taxon>Poaceae</taxon>
        <taxon>PACMAD clade</taxon>
        <taxon>Panicoideae</taxon>
        <taxon>Panicodae</taxon>
        <taxon>Paniceae</taxon>
        <taxon>Panicinae</taxon>
        <taxon>Panicum</taxon>
        <taxon>Panicum sect. Panicum</taxon>
    </lineage>
</organism>
<dbReference type="InterPro" id="IPR053253">
    <property type="entry name" value="Sex_diff_modulator"/>
</dbReference>
<dbReference type="OrthoDB" id="696508at2759"/>
<evidence type="ECO:0000256" key="1">
    <source>
        <dbReference type="SAM" id="MobiDB-lite"/>
    </source>
</evidence>
<evidence type="ECO:0000313" key="2">
    <source>
        <dbReference type="EMBL" id="RLN07393.1"/>
    </source>
</evidence>
<dbReference type="AlphaFoldDB" id="A0A3L6RQE6"/>
<sequence length="207" mass="22963">MVQVSLGASAPQRRMPQDQRGRNPRGAPSLPEVCASSPPRKNDPPSPPPLLPPLSPKPFGDPYRRPRSDLCVVPRSLEIDVAEARLLSCTLVAVVGGARPVISPQQVGMLLEEFFLVQHREYTVHHFDPEDFLLEFASAMVVDRILHAYHPDDAYLEEMHRQSMASLASLCFRVLVEFRGIPAHARNLSTAMIILDTSCSDLCRSTC</sequence>
<feature type="region of interest" description="Disordered" evidence="1">
    <location>
        <begin position="1"/>
        <end position="62"/>
    </location>
</feature>
<accession>A0A3L6RQE6</accession>
<dbReference type="STRING" id="4540.A0A3L6RQE6"/>
<name>A0A3L6RQE6_PANMI</name>
<gene>
    <name evidence="2" type="ORF">C2845_PM11G04630</name>
</gene>
<dbReference type="PANTHER" id="PTHR33087:SF38">
    <property type="entry name" value="OS10G0201600 PROTEIN"/>
    <property type="match status" value="1"/>
</dbReference>
<comment type="caution">
    <text evidence="2">The sequence shown here is derived from an EMBL/GenBank/DDBJ whole genome shotgun (WGS) entry which is preliminary data.</text>
</comment>
<protein>
    <submittedName>
        <fullName evidence="2">Uncharacterized protein</fullName>
    </submittedName>
</protein>
<keyword evidence="3" id="KW-1185">Reference proteome</keyword>
<dbReference type="EMBL" id="PQIB02000007">
    <property type="protein sequence ID" value="RLN07393.1"/>
    <property type="molecule type" value="Genomic_DNA"/>
</dbReference>
<feature type="compositionally biased region" description="Pro residues" evidence="1">
    <location>
        <begin position="44"/>
        <end position="56"/>
    </location>
</feature>
<proteinExistence type="predicted"/>
<dbReference type="PANTHER" id="PTHR33087">
    <property type="entry name" value="OS07G0539200 PROTEIN"/>
    <property type="match status" value="1"/>
</dbReference>
<reference evidence="3" key="1">
    <citation type="journal article" date="2019" name="Nat. Commun.">
        <title>The genome of broomcorn millet.</title>
        <authorList>
            <person name="Zou C."/>
            <person name="Miki D."/>
            <person name="Li D."/>
            <person name="Tang Q."/>
            <person name="Xiao L."/>
            <person name="Rajput S."/>
            <person name="Deng P."/>
            <person name="Jia W."/>
            <person name="Huang R."/>
            <person name="Zhang M."/>
            <person name="Sun Y."/>
            <person name="Hu J."/>
            <person name="Fu X."/>
            <person name="Schnable P.S."/>
            <person name="Li F."/>
            <person name="Zhang H."/>
            <person name="Feng B."/>
            <person name="Zhu X."/>
            <person name="Liu R."/>
            <person name="Schnable J.C."/>
            <person name="Zhu J.-K."/>
            <person name="Zhang H."/>
        </authorList>
    </citation>
    <scope>NUCLEOTIDE SEQUENCE [LARGE SCALE GENOMIC DNA]</scope>
</reference>